<evidence type="ECO:0000313" key="3">
    <source>
        <dbReference type="EMBL" id="ELU45482.1"/>
    </source>
</evidence>
<dbReference type="InterPro" id="IPR029058">
    <property type="entry name" value="AB_hydrolase_fold"/>
</dbReference>
<accession>L8X8R2</accession>
<dbReference type="EMBL" id="AFRT01000074">
    <property type="protein sequence ID" value="ELU45482.1"/>
    <property type="molecule type" value="Genomic_DNA"/>
</dbReference>
<comment type="caution">
    <text evidence="3">The sequence shown here is derived from an EMBL/GenBank/DDBJ whole genome shotgun (WGS) entry which is preliminary data.</text>
</comment>
<keyword evidence="3" id="KW-0378">Hydrolase</keyword>
<feature type="region of interest" description="Disordered" evidence="1">
    <location>
        <begin position="70"/>
        <end position="89"/>
    </location>
</feature>
<dbReference type="Gene3D" id="3.40.50.1820">
    <property type="entry name" value="alpha/beta hydrolase"/>
    <property type="match status" value="1"/>
</dbReference>
<name>L8X8R2_THACA</name>
<gene>
    <name evidence="3" type="ORF">AG1IA_00498</name>
</gene>
<dbReference type="Pfam" id="PF00561">
    <property type="entry name" value="Abhydrolase_1"/>
    <property type="match status" value="1"/>
</dbReference>
<organism evidence="3 4">
    <name type="scientific">Thanatephorus cucumeris (strain AG1-IA)</name>
    <name type="common">Rice sheath blight fungus</name>
    <name type="synonym">Rhizoctonia solani</name>
    <dbReference type="NCBI Taxonomy" id="983506"/>
    <lineage>
        <taxon>Eukaryota</taxon>
        <taxon>Fungi</taxon>
        <taxon>Dikarya</taxon>
        <taxon>Basidiomycota</taxon>
        <taxon>Agaricomycotina</taxon>
        <taxon>Agaricomycetes</taxon>
        <taxon>Cantharellales</taxon>
        <taxon>Ceratobasidiaceae</taxon>
        <taxon>Rhizoctonia</taxon>
        <taxon>Rhizoctonia solani AG-1</taxon>
    </lineage>
</organism>
<dbReference type="GO" id="GO:0016020">
    <property type="term" value="C:membrane"/>
    <property type="evidence" value="ECO:0007669"/>
    <property type="project" value="TreeGrafter"/>
</dbReference>
<dbReference type="InterPro" id="IPR000073">
    <property type="entry name" value="AB_hydrolase_1"/>
</dbReference>
<dbReference type="STRING" id="983506.L8X8R2"/>
<feature type="domain" description="AB hydrolase-1" evidence="2">
    <location>
        <begin position="33"/>
        <end position="154"/>
    </location>
</feature>
<evidence type="ECO:0000313" key="4">
    <source>
        <dbReference type="Proteomes" id="UP000011668"/>
    </source>
</evidence>
<proteinExistence type="predicted"/>
<sequence length="351" mass="39098">MNNFREFTWETRSGATVYCKYRSSSNPDAARRPILLLLHGYPQNHLMWNEFVKGLPDDFHLVVPDLPGYGQSVKKPSPDGSHRSHSKKEWSQDIIETIQQIPTPRDGNSTPKIIAFGHDRGARLSYRMALEAPGTVVGIAVLDIVPTPFMWSRMSLGESRHDETKKSHHWVGSAFSRHASPAPLPETLISAQADFYYTYTIKSWTGSSALAIIDKTNTIAGWQKDSIAPFLTNDDVAHRRITAACEDYRAGSTVDIEDDLASGIDPATFERNKQDSVITEPRIPVFSVPVLVLSSTHLRRRFPVDEIWGSLCARDGLTCAQVGDEGTGHFFVNEATEETLGASVPWLSQFK</sequence>
<dbReference type="HOGENOM" id="CLU_020336_7_1_1"/>
<dbReference type="InterPro" id="IPR050266">
    <property type="entry name" value="AB_hydrolase_sf"/>
</dbReference>
<dbReference type="PANTHER" id="PTHR43798:SF33">
    <property type="entry name" value="HYDROLASE, PUTATIVE (AFU_ORTHOLOGUE AFUA_2G14860)-RELATED"/>
    <property type="match status" value="1"/>
</dbReference>
<evidence type="ECO:0000259" key="2">
    <source>
        <dbReference type="Pfam" id="PF00561"/>
    </source>
</evidence>
<protein>
    <submittedName>
        <fullName evidence="3">Alpha/beta hydrolase family domain-containing protein</fullName>
    </submittedName>
</protein>
<evidence type="ECO:0000256" key="1">
    <source>
        <dbReference type="SAM" id="MobiDB-lite"/>
    </source>
</evidence>
<dbReference type="SUPFAM" id="SSF53474">
    <property type="entry name" value="alpha/beta-Hydrolases"/>
    <property type="match status" value="1"/>
</dbReference>
<keyword evidence="4" id="KW-1185">Reference proteome</keyword>
<dbReference type="AlphaFoldDB" id="L8X8R2"/>
<dbReference type="OMA" id="FTWETRS"/>
<dbReference type="PANTHER" id="PTHR43798">
    <property type="entry name" value="MONOACYLGLYCEROL LIPASE"/>
    <property type="match status" value="1"/>
</dbReference>
<feature type="compositionally biased region" description="Basic and acidic residues" evidence="1">
    <location>
        <begin position="76"/>
        <end position="89"/>
    </location>
</feature>
<reference evidence="3 4" key="1">
    <citation type="journal article" date="2013" name="Nat. Commun.">
        <title>The evolution and pathogenic mechanisms of the rice sheath blight pathogen.</title>
        <authorList>
            <person name="Zheng A."/>
            <person name="Lin R."/>
            <person name="Xu L."/>
            <person name="Qin P."/>
            <person name="Tang C."/>
            <person name="Ai P."/>
            <person name="Zhang D."/>
            <person name="Liu Y."/>
            <person name="Sun Z."/>
            <person name="Feng H."/>
            <person name="Wang Y."/>
            <person name="Chen Y."/>
            <person name="Liang X."/>
            <person name="Fu R."/>
            <person name="Li Q."/>
            <person name="Zhang J."/>
            <person name="Yu X."/>
            <person name="Xie Z."/>
            <person name="Ding L."/>
            <person name="Guan P."/>
            <person name="Tang J."/>
            <person name="Liang Y."/>
            <person name="Wang S."/>
            <person name="Deng Q."/>
            <person name="Li S."/>
            <person name="Zhu J."/>
            <person name="Wang L."/>
            <person name="Liu H."/>
            <person name="Li P."/>
        </authorList>
    </citation>
    <scope>NUCLEOTIDE SEQUENCE [LARGE SCALE GENOMIC DNA]</scope>
    <source>
        <strain evidence="4">AG-1 IA</strain>
    </source>
</reference>
<dbReference type="OrthoDB" id="6431331at2759"/>
<dbReference type="Proteomes" id="UP000011668">
    <property type="component" value="Unassembled WGS sequence"/>
</dbReference>
<dbReference type="GO" id="GO:0016787">
    <property type="term" value="F:hydrolase activity"/>
    <property type="evidence" value="ECO:0007669"/>
    <property type="project" value="UniProtKB-KW"/>
</dbReference>